<dbReference type="EMBL" id="LSDC01000043">
    <property type="protein sequence ID" value="KXB61111.1"/>
    <property type="molecule type" value="Genomic_DNA"/>
</dbReference>
<organism evidence="2 3">
    <name type="scientific">Gemella haemolysans</name>
    <dbReference type="NCBI Taxonomy" id="1379"/>
    <lineage>
        <taxon>Bacteria</taxon>
        <taxon>Bacillati</taxon>
        <taxon>Bacillota</taxon>
        <taxon>Bacilli</taxon>
        <taxon>Bacillales</taxon>
        <taxon>Gemellaceae</taxon>
        <taxon>Gemella</taxon>
    </lineage>
</organism>
<reference evidence="3" key="1">
    <citation type="submission" date="2016-01" db="EMBL/GenBank/DDBJ databases">
        <authorList>
            <person name="Mitreva M."/>
            <person name="Pepin K.H."/>
            <person name="Mihindukulasuriya K.A."/>
            <person name="Fulton R."/>
            <person name="Fronick C."/>
            <person name="O'Laughlin M."/>
            <person name="Miner T."/>
            <person name="Herter B."/>
            <person name="Rosa B.A."/>
            <person name="Cordes M."/>
            <person name="Tomlinson C."/>
            <person name="Wollam A."/>
            <person name="Palsikar V.B."/>
            <person name="Mardis E.R."/>
            <person name="Wilson R.K."/>
        </authorList>
    </citation>
    <scope>NUCLEOTIDE SEQUENCE [LARGE SCALE GENOMIC DNA]</scope>
    <source>
        <strain evidence="3">DNF01167</strain>
    </source>
</reference>
<dbReference type="Pfam" id="PF08937">
    <property type="entry name" value="ThsB_TIR"/>
    <property type="match status" value="1"/>
</dbReference>
<evidence type="ECO:0000313" key="2">
    <source>
        <dbReference type="EMBL" id="KXB61111.1"/>
    </source>
</evidence>
<comment type="caution">
    <text evidence="2">The sequence shown here is derived from an EMBL/GenBank/DDBJ whole genome shotgun (WGS) entry which is preliminary data.</text>
</comment>
<dbReference type="InterPro" id="IPR015032">
    <property type="entry name" value="ThsB__TIR-like_domain"/>
</dbReference>
<evidence type="ECO:0000313" key="3">
    <source>
        <dbReference type="Proteomes" id="UP000070355"/>
    </source>
</evidence>
<dbReference type="RefSeq" id="WP_060913900.1">
    <property type="nucleotide sequence ID" value="NZ_KQ959944.1"/>
</dbReference>
<dbReference type="OrthoDB" id="9811746at2"/>
<dbReference type="Gene3D" id="3.40.50.11200">
    <property type="match status" value="1"/>
</dbReference>
<name>A0A134A0A5_9BACL</name>
<dbReference type="InterPro" id="IPR035897">
    <property type="entry name" value="Toll_tir_struct_dom_sf"/>
</dbReference>
<evidence type="ECO:0000259" key="1">
    <source>
        <dbReference type="Pfam" id="PF08937"/>
    </source>
</evidence>
<dbReference type="AlphaFoldDB" id="A0A134A0A5"/>
<dbReference type="PATRIC" id="fig|1379.3.peg.646"/>
<dbReference type="SUPFAM" id="SSF52200">
    <property type="entry name" value="Toll/Interleukin receptor TIR domain"/>
    <property type="match status" value="1"/>
</dbReference>
<protein>
    <recommendedName>
        <fullName evidence="1">Thoeris protein ThsB TIR-like domain-containing protein</fullName>
    </recommendedName>
</protein>
<dbReference type="Proteomes" id="UP000070355">
    <property type="component" value="Unassembled WGS sequence"/>
</dbReference>
<sequence length="131" mass="15198">MANKIFVSYKDDYEGRIYKNLLVAWSENKNFPEISFYDNSVGTSINSTNAYYIKQVILEKIKKSDVFLCLIGEHTYKSEWVAWEIEKAKELNKKILAVKIEKHYFTPTNLFGIGAKWALDFSKASILDVIN</sequence>
<accession>A0A134A0A5</accession>
<proteinExistence type="predicted"/>
<gene>
    <name evidence="2" type="ORF">HMPREF3186_00665</name>
</gene>
<dbReference type="STRING" id="1379.HMPREF3186_00665"/>
<feature type="domain" description="Thoeris protein ThsB TIR-like" evidence="1">
    <location>
        <begin position="6"/>
        <end position="102"/>
    </location>
</feature>